<evidence type="ECO:0000313" key="2">
    <source>
        <dbReference type="Proteomes" id="UP000288096"/>
    </source>
</evidence>
<organism evidence="1 2">
    <name type="scientific">Desulfonema ishimotonii</name>
    <dbReference type="NCBI Taxonomy" id="45657"/>
    <lineage>
        <taxon>Bacteria</taxon>
        <taxon>Pseudomonadati</taxon>
        <taxon>Thermodesulfobacteriota</taxon>
        <taxon>Desulfobacteria</taxon>
        <taxon>Desulfobacterales</taxon>
        <taxon>Desulfococcaceae</taxon>
        <taxon>Desulfonema</taxon>
    </lineage>
</organism>
<dbReference type="EMBL" id="BEXT01000001">
    <property type="protein sequence ID" value="GBC63226.1"/>
    <property type="molecule type" value="Genomic_DNA"/>
</dbReference>
<evidence type="ECO:0000313" key="1">
    <source>
        <dbReference type="EMBL" id="GBC63226.1"/>
    </source>
</evidence>
<keyword evidence="2" id="KW-1185">Reference proteome</keyword>
<protein>
    <submittedName>
        <fullName evidence="1">Uncharacterized protein</fullName>
    </submittedName>
</protein>
<gene>
    <name evidence="1" type="ORF">DENIS_4220</name>
</gene>
<sequence length="152" mass="16962">MENTFRIIFSGEVLPGTDIHDVRRKIAALPGIDEALAEACISGTQPFSMDGLDFVTARKYEKGFERAGAVCAVSPMYTCPVCGYRQPELRQCPWCEHRQDGPDAEEAVLPERMAAVAEAENAPEAASPQEMHKILTRQINTQTMLHKQFFYV</sequence>
<accession>A0A401G204</accession>
<comment type="caution">
    <text evidence="1">The sequence shown here is derived from an EMBL/GenBank/DDBJ whole genome shotgun (WGS) entry which is preliminary data.</text>
</comment>
<dbReference type="OrthoDB" id="6402943at2"/>
<dbReference type="Proteomes" id="UP000288096">
    <property type="component" value="Unassembled WGS sequence"/>
</dbReference>
<name>A0A401G204_9BACT</name>
<dbReference type="RefSeq" id="WP_124330321.1">
    <property type="nucleotide sequence ID" value="NZ_BEXT01000001.1"/>
</dbReference>
<dbReference type="AlphaFoldDB" id="A0A401G204"/>
<reference evidence="2" key="1">
    <citation type="submission" date="2017-11" db="EMBL/GenBank/DDBJ databases">
        <authorList>
            <person name="Watanabe M."/>
            <person name="Kojima H."/>
        </authorList>
    </citation>
    <scope>NUCLEOTIDE SEQUENCE [LARGE SCALE GENOMIC DNA]</scope>
    <source>
        <strain evidence="2">Tokyo 01</strain>
    </source>
</reference>
<reference evidence="2" key="2">
    <citation type="submission" date="2019-01" db="EMBL/GenBank/DDBJ databases">
        <title>Genome sequence of Desulfonema ishimotonii strain Tokyo 01.</title>
        <authorList>
            <person name="Fukui M."/>
        </authorList>
    </citation>
    <scope>NUCLEOTIDE SEQUENCE [LARGE SCALE GENOMIC DNA]</scope>
    <source>
        <strain evidence="2">Tokyo 01</strain>
    </source>
</reference>
<proteinExistence type="predicted"/>